<dbReference type="RefSeq" id="WP_136379049.1">
    <property type="nucleotide sequence ID" value="NZ_SLUB01000009.1"/>
</dbReference>
<keyword evidence="3" id="KW-1185">Reference proteome</keyword>
<evidence type="ECO:0000313" key="2">
    <source>
        <dbReference type="EMBL" id="THE13487.1"/>
    </source>
</evidence>
<name>A0A4S3PUL8_9BACI</name>
<dbReference type="EMBL" id="SLUB01000009">
    <property type="protein sequence ID" value="THE13487.1"/>
    <property type="molecule type" value="Genomic_DNA"/>
</dbReference>
<dbReference type="InterPro" id="IPR021354">
    <property type="entry name" value="DUF2975"/>
</dbReference>
<keyword evidence="1" id="KW-0812">Transmembrane</keyword>
<feature type="transmembrane region" description="Helical" evidence="1">
    <location>
        <begin position="92"/>
        <end position="113"/>
    </location>
</feature>
<sequence>MRLKERGNTLFLKGAIFFMGIVVLALCMYWLPWAANDLAVKNPEFAYLKYPLLIGIEVTLIPFLFALFQGFKLLSYIDKNNAFSHKSVHSLTIIKYCAAIISAWYVIGFFFVISQNAGHPGVLLIALVIICACFVISVFAAVLQKLLKNAIEIQEENDLTV</sequence>
<gene>
    <name evidence="2" type="ORF">E1I69_07700</name>
</gene>
<protein>
    <submittedName>
        <fullName evidence="2">DUF2975 domain-containing protein</fullName>
    </submittedName>
</protein>
<feature type="transmembrane region" description="Helical" evidence="1">
    <location>
        <begin position="119"/>
        <end position="143"/>
    </location>
</feature>
<accession>A0A4S3PUL8</accession>
<keyword evidence="1" id="KW-0472">Membrane</keyword>
<keyword evidence="1" id="KW-1133">Transmembrane helix</keyword>
<comment type="caution">
    <text evidence="2">The sequence shown here is derived from an EMBL/GenBank/DDBJ whole genome shotgun (WGS) entry which is preliminary data.</text>
</comment>
<organism evidence="2 3">
    <name type="scientific">Bacillus timonensis</name>
    <dbReference type="NCBI Taxonomy" id="1033734"/>
    <lineage>
        <taxon>Bacteria</taxon>
        <taxon>Bacillati</taxon>
        <taxon>Bacillota</taxon>
        <taxon>Bacilli</taxon>
        <taxon>Bacillales</taxon>
        <taxon>Bacillaceae</taxon>
        <taxon>Bacillus</taxon>
    </lineage>
</organism>
<feature type="transmembrane region" description="Helical" evidence="1">
    <location>
        <begin position="51"/>
        <end position="71"/>
    </location>
</feature>
<dbReference type="OrthoDB" id="1100174at2"/>
<evidence type="ECO:0000256" key="1">
    <source>
        <dbReference type="SAM" id="Phobius"/>
    </source>
</evidence>
<evidence type="ECO:0000313" key="3">
    <source>
        <dbReference type="Proteomes" id="UP000306477"/>
    </source>
</evidence>
<reference evidence="2 3" key="1">
    <citation type="journal article" date="2019" name="Indoor Air">
        <title>Impacts of indoor surface finishes on bacterial viability.</title>
        <authorList>
            <person name="Hu J."/>
            <person name="Maamar S.B."/>
            <person name="Glawe A.J."/>
            <person name="Gottel N."/>
            <person name="Gilbert J.A."/>
            <person name="Hartmann E.M."/>
        </authorList>
    </citation>
    <scope>NUCLEOTIDE SEQUENCE [LARGE SCALE GENOMIC DNA]</scope>
    <source>
        <strain evidence="2 3">AF060A6</strain>
    </source>
</reference>
<dbReference type="Pfam" id="PF11188">
    <property type="entry name" value="DUF2975"/>
    <property type="match status" value="1"/>
</dbReference>
<dbReference type="Proteomes" id="UP000306477">
    <property type="component" value="Unassembled WGS sequence"/>
</dbReference>
<proteinExistence type="predicted"/>
<feature type="transmembrane region" description="Helical" evidence="1">
    <location>
        <begin position="12"/>
        <end position="31"/>
    </location>
</feature>
<dbReference type="AlphaFoldDB" id="A0A4S3PUL8"/>